<dbReference type="EMBL" id="CP003380">
    <property type="protein sequence ID" value="AFJ03249.1"/>
    <property type="molecule type" value="Genomic_DNA"/>
</dbReference>
<dbReference type="HOGENOM" id="CLU_1914641_0_0_6"/>
<sequence length="142" mass="16285">MKTLVEQLFIWAVTLSGYPDPDMRPNITALPTKTIMDEVCGGVLCNAVAYYDADTETIFYNENMDFSTDHYDRSFLVHEMVHFLQHKQGKLSATGMSCQERIALEQKAYQIQLFFLKEHKQQTYDTEMALAMLPSACQQPDS</sequence>
<dbReference type="STRING" id="754477.Q7C_2113"/>
<dbReference type="KEGG" id="mec:Q7C_2113"/>
<reference evidence="1 2" key="1">
    <citation type="journal article" date="2012" name="J. Bacteriol.">
        <title>Complete genome sequences of Methylophaga sp. strain JAM1 and Methylophaga sp. strain JAM7.</title>
        <authorList>
            <person name="Villeneuve C."/>
            <person name="Martineau C."/>
            <person name="Mauffrey F."/>
            <person name="Villemur R."/>
        </authorList>
    </citation>
    <scope>NUCLEOTIDE SEQUENCE [LARGE SCALE GENOMIC DNA]</scope>
    <source>
        <strain evidence="1 2">JAM7</strain>
    </source>
</reference>
<protein>
    <recommendedName>
        <fullName evidence="3">IrrE N-terminal-like domain-containing protein</fullName>
    </recommendedName>
</protein>
<dbReference type="eggNOG" id="ENOG5032ZU0">
    <property type="taxonomic scope" value="Bacteria"/>
</dbReference>
<dbReference type="Proteomes" id="UP000009145">
    <property type="component" value="Chromosome"/>
</dbReference>
<dbReference type="PATRIC" id="fig|754477.3.peg.2078"/>
<proteinExistence type="predicted"/>
<name>I1YK06_METFJ</name>
<evidence type="ECO:0000313" key="2">
    <source>
        <dbReference type="Proteomes" id="UP000009145"/>
    </source>
</evidence>
<dbReference type="OrthoDB" id="5609008at2"/>
<keyword evidence="2" id="KW-1185">Reference proteome</keyword>
<evidence type="ECO:0000313" key="1">
    <source>
        <dbReference type="EMBL" id="AFJ03249.1"/>
    </source>
</evidence>
<accession>I1YK06</accession>
<organism evidence="1 2">
    <name type="scientific">Methylophaga frappieri (strain ATCC BAA-2434 / DSM 25690 / JAM7)</name>
    <dbReference type="NCBI Taxonomy" id="754477"/>
    <lineage>
        <taxon>Bacteria</taxon>
        <taxon>Pseudomonadati</taxon>
        <taxon>Pseudomonadota</taxon>
        <taxon>Gammaproteobacteria</taxon>
        <taxon>Thiotrichales</taxon>
        <taxon>Piscirickettsiaceae</taxon>
        <taxon>Methylophaga</taxon>
    </lineage>
</organism>
<dbReference type="RefSeq" id="WP_014704668.1">
    <property type="nucleotide sequence ID" value="NC_017856.1"/>
</dbReference>
<dbReference type="AlphaFoldDB" id="I1YK06"/>
<gene>
    <name evidence="1" type="ordered locus">Q7C_2113</name>
</gene>
<evidence type="ECO:0008006" key="3">
    <source>
        <dbReference type="Google" id="ProtNLM"/>
    </source>
</evidence>